<keyword evidence="3" id="KW-0732">Signal</keyword>
<comment type="similarity">
    <text evidence="2">Belongs to the bacterial solute-binding protein SsuA/TauA family.</text>
</comment>
<evidence type="ECO:0000256" key="1">
    <source>
        <dbReference type="ARBA" id="ARBA00004418"/>
    </source>
</evidence>
<evidence type="ECO:0000313" key="4">
    <source>
        <dbReference type="EMBL" id="GAI79866.1"/>
    </source>
</evidence>
<dbReference type="AlphaFoldDB" id="X1SL12"/>
<protein>
    <recommendedName>
        <fullName evidence="5">Solute-binding protein family 3/N-terminal domain-containing protein</fullName>
    </recommendedName>
</protein>
<organism evidence="4">
    <name type="scientific">marine sediment metagenome</name>
    <dbReference type="NCBI Taxonomy" id="412755"/>
    <lineage>
        <taxon>unclassified sequences</taxon>
        <taxon>metagenomes</taxon>
        <taxon>ecological metagenomes</taxon>
    </lineage>
</organism>
<evidence type="ECO:0000256" key="2">
    <source>
        <dbReference type="ARBA" id="ARBA00010742"/>
    </source>
</evidence>
<comment type="caution">
    <text evidence="4">The sequence shown here is derived from an EMBL/GenBank/DDBJ whole genome shotgun (WGS) entry which is preliminary data.</text>
</comment>
<reference evidence="4" key="1">
    <citation type="journal article" date="2014" name="Front. Microbiol.">
        <title>High frequency of phylogenetically diverse reductive dehalogenase-homologous genes in deep subseafloor sedimentary metagenomes.</title>
        <authorList>
            <person name="Kawai M."/>
            <person name="Futagami T."/>
            <person name="Toyoda A."/>
            <person name="Takaki Y."/>
            <person name="Nishi S."/>
            <person name="Hori S."/>
            <person name="Arai W."/>
            <person name="Tsubouchi T."/>
            <person name="Morono Y."/>
            <person name="Uchiyama I."/>
            <person name="Ito T."/>
            <person name="Fujiyama A."/>
            <person name="Inagaki F."/>
            <person name="Takami H."/>
        </authorList>
    </citation>
    <scope>NUCLEOTIDE SEQUENCE</scope>
    <source>
        <strain evidence="4">Expedition CK06-06</strain>
    </source>
</reference>
<proteinExistence type="inferred from homology"/>
<dbReference type="EMBL" id="BARW01014780">
    <property type="protein sequence ID" value="GAI79866.1"/>
    <property type="molecule type" value="Genomic_DNA"/>
</dbReference>
<dbReference type="SUPFAM" id="SSF53850">
    <property type="entry name" value="Periplasmic binding protein-like II"/>
    <property type="match status" value="1"/>
</dbReference>
<dbReference type="Gene3D" id="3.40.190.10">
    <property type="entry name" value="Periplasmic binding protein-like II"/>
    <property type="match status" value="1"/>
</dbReference>
<dbReference type="PANTHER" id="PTHR30024:SF47">
    <property type="entry name" value="TAURINE-BINDING PERIPLASMIC PROTEIN"/>
    <property type="match status" value="1"/>
</dbReference>
<feature type="non-terminal residue" evidence="4">
    <location>
        <position position="247"/>
    </location>
</feature>
<evidence type="ECO:0000256" key="3">
    <source>
        <dbReference type="ARBA" id="ARBA00022729"/>
    </source>
</evidence>
<comment type="subcellular location">
    <subcellularLocation>
        <location evidence="1">Periplasm</location>
    </subcellularLocation>
</comment>
<dbReference type="Pfam" id="PF13379">
    <property type="entry name" value="NMT1_2"/>
    <property type="match status" value="1"/>
</dbReference>
<evidence type="ECO:0008006" key="5">
    <source>
        <dbReference type="Google" id="ProtNLM"/>
    </source>
</evidence>
<dbReference type="GO" id="GO:0042597">
    <property type="term" value="C:periplasmic space"/>
    <property type="evidence" value="ECO:0007669"/>
    <property type="project" value="UniProtKB-SubCell"/>
</dbReference>
<sequence length="247" mass="26977">MKWFVLSFYFIRYDIETCVEDVDELPQFHYNTAILHGLNNVLAAPALSSGSIDVTIFTINAFQAPYHSMASGSRKPIFYLPIYIHHGMALMVRREDGFKTVDDLLDSGLAGSRPKAATMAAHQLRGRRIAAAENTDFGRLARAALQAASLDPESDATLVNAAPQDALAAFLSGDIDVFAAGATERTEALRRGATELLLASDLDLPSVDGFVTTEDVLITKRDALDGFAEVWFKIVRFMESDLEGNSV</sequence>
<accession>X1SL12</accession>
<dbReference type="PANTHER" id="PTHR30024">
    <property type="entry name" value="ALIPHATIC SULFONATES-BINDING PROTEIN-RELATED"/>
    <property type="match status" value="1"/>
</dbReference>
<gene>
    <name evidence="4" type="ORF">S12H4_26103</name>
</gene>
<name>X1SL12_9ZZZZ</name>